<reference evidence="2" key="2">
    <citation type="submission" date="2021-04" db="EMBL/GenBank/DDBJ databases">
        <authorList>
            <person name="Gilroy R."/>
        </authorList>
    </citation>
    <scope>NUCLEOTIDE SEQUENCE</scope>
    <source>
        <strain evidence="2">ChiSjej5B23-15282</strain>
    </source>
</reference>
<sequence length="433" mass="48151">MGVLAGKKVITFGDSIVDGHLYKKAGFMEFVAEQEGMSVTKYANNGACIMPGSPIDEEGLGGMILEDQIRRAAEDGLDPDYVVFDGGTNDAYEPVMQKLGDAEKASFEAANAKTDESGKAFPALSDTFAGAFACTIRAIRKNWPRAKVVYVAAHRLGYRDRGVQEALHRIQMNVCAHMGVAAADLYDECELDTADEAMCRKYSFDVIKDGIPAPGEEPTGTHPNFEAIREFYLPIVSDVLRKAEIFRFGEINWDAQDHEIMLYWELPAGEQNGDVYEIWVNSSRTGETQQCHFGIKDLEADTVYEISLRAMRDGEELQKTRIYCRTKQVKTRIDVTQAPYFAKGDGKTVNTETLQRAIDDCAPDQAVYFPEGIYMTGSLKLHSDMELYLDKGAVLKGTAEPDDYLPRIWSRFEGTEMECLSGLLNLGEIDHTA</sequence>
<proteinExistence type="predicted"/>
<organism evidence="2 3">
    <name type="scientific">Candidatus Mediterraneibacter caccavium</name>
    <dbReference type="NCBI Taxonomy" id="2838661"/>
    <lineage>
        <taxon>Bacteria</taxon>
        <taxon>Bacillati</taxon>
        <taxon>Bacillota</taxon>
        <taxon>Clostridia</taxon>
        <taxon>Lachnospirales</taxon>
        <taxon>Lachnospiraceae</taxon>
        <taxon>Mediterraneibacter</taxon>
    </lineage>
</organism>
<dbReference type="Gene3D" id="2.160.20.10">
    <property type="entry name" value="Single-stranded right-handed beta-helix, Pectin lyase-like"/>
    <property type="match status" value="1"/>
</dbReference>
<evidence type="ECO:0000313" key="3">
    <source>
        <dbReference type="Proteomes" id="UP000824243"/>
    </source>
</evidence>
<dbReference type="CDD" id="cd00063">
    <property type="entry name" value="FN3"/>
    <property type="match status" value="1"/>
</dbReference>
<feature type="domain" description="SGNH hydrolase-type esterase" evidence="1">
    <location>
        <begin position="12"/>
        <end position="193"/>
    </location>
</feature>
<dbReference type="PANTHER" id="PTHR31339">
    <property type="entry name" value="PECTIN LYASE-RELATED"/>
    <property type="match status" value="1"/>
</dbReference>
<accession>A0A9D1VW52</accession>
<evidence type="ECO:0000313" key="2">
    <source>
        <dbReference type="EMBL" id="HIX47713.1"/>
    </source>
</evidence>
<comment type="caution">
    <text evidence="2">The sequence shown here is derived from an EMBL/GenBank/DDBJ whole genome shotgun (WGS) entry which is preliminary data.</text>
</comment>
<dbReference type="InterPro" id="IPR036514">
    <property type="entry name" value="SGNH_hydro_sf"/>
</dbReference>
<feature type="non-terminal residue" evidence="2">
    <location>
        <position position="433"/>
    </location>
</feature>
<dbReference type="InterPro" id="IPR003961">
    <property type="entry name" value="FN3_dom"/>
</dbReference>
<reference evidence="2" key="1">
    <citation type="journal article" date="2021" name="PeerJ">
        <title>Extensive microbial diversity within the chicken gut microbiome revealed by metagenomics and culture.</title>
        <authorList>
            <person name="Gilroy R."/>
            <person name="Ravi A."/>
            <person name="Getino M."/>
            <person name="Pursley I."/>
            <person name="Horton D.L."/>
            <person name="Alikhan N.F."/>
            <person name="Baker D."/>
            <person name="Gharbi K."/>
            <person name="Hall N."/>
            <person name="Watson M."/>
            <person name="Adriaenssens E.M."/>
            <person name="Foster-Nyarko E."/>
            <person name="Jarju S."/>
            <person name="Secka A."/>
            <person name="Antonio M."/>
            <person name="Oren A."/>
            <person name="Chaudhuri R.R."/>
            <person name="La Ragione R."/>
            <person name="Hildebrand F."/>
            <person name="Pallen M.J."/>
        </authorList>
    </citation>
    <scope>NUCLEOTIDE SEQUENCE</scope>
    <source>
        <strain evidence="2">ChiSjej5B23-15282</strain>
    </source>
</reference>
<dbReference type="EMBL" id="DXFA01000028">
    <property type="protein sequence ID" value="HIX47713.1"/>
    <property type="molecule type" value="Genomic_DNA"/>
</dbReference>
<dbReference type="SUPFAM" id="SSF49265">
    <property type="entry name" value="Fibronectin type III"/>
    <property type="match status" value="1"/>
</dbReference>
<dbReference type="InterPro" id="IPR013830">
    <property type="entry name" value="SGNH_hydro"/>
</dbReference>
<dbReference type="SUPFAM" id="SSF51126">
    <property type="entry name" value="Pectin lyase-like"/>
    <property type="match status" value="1"/>
</dbReference>
<dbReference type="Proteomes" id="UP000824243">
    <property type="component" value="Unassembled WGS sequence"/>
</dbReference>
<dbReference type="Gene3D" id="3.40.50.1110">
    <property type="entry name" value="SGNH hydrolase"/>
    <property type="match status" value="1"/>
</dbReference>
<name>A0A9D1VW52_9FIRM</name>
<dbReference type="AlphaFoldDB" id="A0A9D1VW52"/>
<evidence type="ECO:0000259" key="1">
    <source>
        <dbReference type="Pfam" id="PF13472"/>
    </source>
</evidence>
<dbReference type="InterPro" id="IPR036116">
    <property type="entry name" value="FN3_sf"/>
</dbReference>
<protein>
    <recommendedName>
        <fullName evidence="1">SGNH hydrolase-type esterase domain-containing protein</fullName>
    </recommendedName>
</protein>
<dbReference type="SUPFAM" id="SSF52266">
    <property type="entry name" value="SGNH hydrolase"/>
    <property type="match status" value="1"/>
</dbReference>
<dbReference type="InterPro" id="IPR011050">
    <property type="entry name" value="Pectin_lyase_fold/virulence"/>
</dbReference>
<gene>
    <name evidence="2" type="ORF">H9981_01635</name>
</gene>
<dbReference type="InterPro" id="IPR051801">
    <property type="entry name" value="GH28_Enzymes"/>
</dbReference>
<dbReference type="InterPro" id="IPR012334">
    <property type="entry name" value="Pectin_lyas_fold"/>
</dbReference>
<dbReference type="Pfam" id="PF13472">
    <property type="entry name" value="Lipase_GDSL_2"/>
    <property type="match status" value="1"/>
</dbReference>